<evidence type="ECO:0000256" key="12">
    <source>
        <dbReference type="ARBA" id="ARBA00022741"/>
    </source>
</evidence>
<keyword evidence="11" id="KW-0808">Transferase</keyword>
<dbReference type="EMBL" id="JACSQN010000006">
    <property type="protein sequence ID" value="MBD7984679.1"/>
    <property type="molecule type" value="Genomic_DNA"/>
</dbReference>
<evidence type="ECO:0000256" key="13">
    <source>
        <dbReference type="ARBA" id="ARBA00022777"/>
    </source>
</evidence>
<dbReference type="Proteomes" id="UP000626786">
    <property type="component" value="Unassembled WGS sequence"/>
</dbReference>
<evidence type="ECO:0000256" key="16">
    <source>
        <dbReference type="ARBA" id="ARBA00029570"/>
    </source>
</evidence>
<organism evidence="18 19">
    <name type="scientific">Sporosarcina quadrami</name>
    <dbReference type="NCBI Taxonomy" id="2762234"/>
    <lineage>
        <taxon>Bacteria</taxon>
        <taxon>Bacillati</taxon>
        <taxon>Bacillota</taxon>
        <taxon>Bacilli</taxon>
        <taxon>Bacillales</taxon>
        <taxon>Caryophanaceae</taxon>
        <taxon>Sporosarcina</taxon>
    </lineage>
</organism>
<dbReference type="GO" id="GO:0016301">
    <property type="term" value="F:kinase activity"/>
    <property type="evidence" value="ECO:0007669"/>
    <property type="project" value="UniProtKB-KW"/>
</dbReference>
<evidence type="ECO:0000256" key="2">
    <source>
        <dbReference type="ARBA" id="ARBA00000711"/>
    </source>
</evidence>
<evidence type="ECO:0000256" key="10">
    <source>
        <dbReference type="ARBA" id="ARBA00022573"/>
    </source>
</evidence>
<comment type="catalytic activity">
    <reaction evidence="1">
        <text>adenosylcob(III)inamide + ATP = adenosylcob(III)inamide phosphate + ADP + H(+)</text>
        <dbReference type="Rhea" id="RHEA:15769"/>
        <dbReference type="ChEBI" id="CHEBI:2480"/>
        <dbReference type="ChEBI" id="CHEBI:15378"/>
        <dbReference type="ChEBI" id="CHEBI:30616"/>
        <dbReference type="ChEBI" id="CHEBI:58502"/>
        <dbReference type="ChEBI" id="CHEBI:456216"/>
        <dbReference type="EC" id="2.7.1.156"/>
    </reaction>
</comment>
<keyword evidence="10" id="KW-0169">Cobalamin biosynthesis</keyword>
<comment type="pathway">
    <text evidence="5">Cofactor biosynthesis; adenosylcobalamin biosynthesis; adenosylcobalamin from cob(II)yrinate a,c-diamide: step 6/7.</text>
</comment>
<comment type="pathway">
    <text evidence="6">Cofactor biosynthesis; adenosylcobalamin biosynthesis; adenosylcobalamin from cob(II)yrinate a,c-diamide: step 5/7.</text>
</comment>
<dbReference type="SUPFAM" id="SSF52540">
    <property type="entry name" value="P-loop containing nucleoside triphosphate hydrolases"/>
    <property type="match status" value="1"/>
</dbReference>
<dbReference type="Pfam" id="PF02283">
    <property type="entry name" value="CobU"/>
    <property type="match status" value="1"/>
</dbReference>
<dbReference type="EC" id="2.7.1.156" evidence="8"/>
<evidence type="ECO:0000256" key="1">
    <source>
        <dbReference type="ARBA" id="ARBA00000312"/>
    </source>
</evidence>
<name>A0ABR8UAC3_9BACL</name>
<dbReference type="GO" id="GO:0016779">
    <property type="term" value="F:nucleotidyltransferase activity"/>
    <property type="evidence" value="ECO:0007669"/>
    <property type="project" value="UniProtKB-KW"/>
</dbReference>
<evidence type="ECO:0000256" key="11">
    <source>
        <dbReference type="ARBA" id="ARBA00022679"/>
    </source>
</evidence>
<dbReference type="PANTHER" id="PTHR34848:SF1">
    <property type="entry name" value="BIFUNCTIONAL ADENOSYLCOBALAMIN BIOSYNTHESIS PROTEIN COBU"/>
    <property type="match status" value="1"/>
</dbReference>
<comment type="similarity">
    <text evidence="7">Belongs to the CobU/CobP family.</text>
</comment>
<comment type="caution">
    <text evidence="18">The sequence shown here is derived from an EMBL/GenBank/DDBJ whole genome shotgun (WGS) entry which is preliminary data.</text>
</comment>
<keyword evidence="13 18" id="KW-0418">Kinase</keyword>
<keyword evidence="19" id="KW-1185">Reference proteome</keyword>
<dbReference type="PIRSF" id="PIRSF006135">
    <property type="entry name" value="CobU"/>
    <property type="match status" value="1"/>
</dbReference>
<evidence type="ECO:0000256" key="7">
    <source>
        <dbReference type="ARBA" id="ARBA00007490"/>
    </source>
</evidence>
<dbReference type="EC" id="2.7.7.62" evidence="9"/>
<proteinExistence type="inferred from homology"/>
<sequence>MRGGDGMLTFVSGGVRSGKSSFAERLLVDGARKTGGRLVYVASGRAVDEEMQERIERHKADRAGESWLTIEQPMSLHEVLPFIREGDFVLWDCLTTWLANEMYEEIGHTYCVHVENCMRDKTERLMETVAAITAKASQFVIVSNEVLDELPSVYEETKMYCGWIGMLHQQLVAFADTAIEMDTGMALYWKQDGQVVMR</sequence>
<evidence type="ECO:0000313" key="18">
    <source>
        <dbReference type="EMBL" id="MBD7984679.1"/>
    </source>
</evidence>
<dbReference type="PANTHER" id="PTHR34848">
    <property type="match status" value="1"/>
</dbReference>
<gene>
    <name evidence="18" type="ORF">H9649_08810</name>
</gene>
<reference evidence="18 19" key="1">
    <citation type="submission" date="2020-08" db="EMBL/GenBank/DDBJ databases">
        <title>A Genomic Blueprint of the Chicken Gut Microbiome.</title>
        <authorList>
            <person name="Gilroy R."/>
            <person name="Ravi A."/>
            <person name="Getino M."/>
            <person name="Pursley I."/>
            <person name="Horton D.L."/>
            <person name="Alikhan N.-F."/>
            <person name="Baker D."/>
            <person name="Gharbi K."/>
            <person name="Hall N."/>
            <person name="Watson M."/>
            <person name="Adriaenssens E.M."/>
            <person name="Foster-Nyarko E."/>
            <person name="Jarju S."/>
            <person name="Secka A."/>
            <person name="Antonio M."/>
            <person name="Oren A."/>
            <person name="Chaudhuri R."/>
            <person name="La Ragione R.M."/>
            <person name="Hildebrand F."/>
            <person name="Pallen M.J."/>
        </authorList>
    </citation>
    <scope>NUCLEOTIDE SEQUENCE [LARGE SCALE GENOMIC DNA]</scope>
    <source>
        <strain evidence="18 19">Sa2YVA2</strain>
    </source>
</reference>
<accession>A0ABR8UAC3</accession>
<keyword evidence="14" id="KW-0067">ATP-binding</keyword>
<comment type="function">
    <text evidence="4">Catalyzes ATP-dependent phosphorylation of adenosylcobinamide and addition of GMP to adenosylcobinamide phosphate.</text>
</comment>
<dbReference type="CDD" id="cd00544">
    <property type="entry name" value="CobU"/>
    <property type="match status" value="1"/>
</dbReference>
<comment type="catalytic activity">
    <reaction evidence="2">
        <text>adenosylcob(III)inamide phosphate + GTP + H(+) = adenosylcob(III)inamide-GDP + diphosphate</text>
        <dbReference type="Rhea" id="RHEA:22712"/>
        <dbReference type="ChEBI" id="CHEBI:15378"/>
        <dbReference type="ChEBI" id="CHEBI:33019"/>
        <dbReference type="ChEBI" id="CHEBI:37565"/>
        <dbReference type="ChEBI" id="CHEBI:58502"/>
        <dbReference type="ChEBI" id="CHEBI:60487"/>
        <dbReference type="EC" id="2.7.7.62"/>
    </reaction>
</comment>
<dbReference type="InterPro" id="IPR027417">
    <property type="entry name" value="P-loop_NTPase"/>
</dbReference>
<keyword evidence="18" id="KW-0548">Nucleotidyltransferase</keyword>
<evidence type="ECO:0000256" key="5">
    <source>
        <dbReference type="ARBA" id="ARBA00004692"/>
    </source>
</evidence>
<evidence type="ECO:0000256" key="8">
    <source>
        <dbReference type="ARBA" id="ARBA00012016"/>
    </source>
</evidence>
<evidence type="ECO:0000256" key="3">
    <source>
        <dbReference type="ARBA" id="ARBA00001522"/>
    </source>
</evidence>
<evidence type="ECO:0000256" key="14">
    <source>
        <dbReference type="ARBA" id="ARBA00022840"/>
    </source>
</evidence>
<evidence type="ECO:0000313" key="19">
    <source>
        <dbReference type="Proteomes" id="UP000626786"/>
    </source>
</evidence>
<dbReference type="Gene3D" id="3.40.50.300">
    <property type="entry name" value="P-loop containing nucleotide triphosphate hydrolases"/>
    <property type="match status" value="1"/>
</dbReference>
<evidence type="ECO:0000256" key="17">
    <source>
        <dbReference type="ARBA" id="ARBA00030571"/>
    </source>
</evidence>
<protein>
    <recommendedName>
        <fullName evidence="16">Adenosylcobinamide kinase</fullName>
        <ecNumber evidence="8">2.7.1.156</ecNumber>
        <ecNumber evidence="9">2.7.7.62</ecNumber>
    </recommendedName>
    <alternativeName>
        <fullName evidence="17">Adenosylcobinamide-phosphate guanylyltransferase</fullName>
    </alternativeName>
</protein>
<evidence type="ECO:0000256" key="4">
    <source>
        <dbReference type="ARBA" id="ARBA00003889"/>
    </source>
</evidence>
<keyword evidence="15" id="KW-0342">GTP-binding</keyword>
<comment type="catalytic activity">
    <reaction evidence="3">
        <text>adenosylcob(III)inamide + GTP = adenosylcob(III)inamide phosphate + GDP + H(+)</text>
        <dbReference type="Rhea" id="RHEA:15765"/>
        <dbReference type="ChEBI" id="CHEBI:2480"/>
        <dbReference type="ChEBI" id="CHEBI:15378"/>
        <dbReference type="ChEBI" id="CHEBI:37565"/>
        <dbReference type="ChEBI" id="CHEBI:58189"/>
        <dbReference type="ChEBI" id="CHEBI:58502"/>
        <dbReference type="EC" id="2.7.1.156"/>
    </reaction>
</comment>
<evidence type="ECO:0000256" key="6">
    <source>
        <dbReference type="ARBA" id="ARBA00005159"/>
    </source>
</evidence>
<keyword evidence="12" id="KW-0547">Nucleotide-binding</keyword>
<dbReference type="InterPro" id="IPR003203">
    <property type="entry name" value="CobU/CobP"/>
</dbReference>
<evidence type="ECO:0000256" key="9">
    <source>
        <dbReference type="ARBA" id="ARBA00012523"/>
    </source>
</evidence>
<evidence type="ECO:0000256" key="15">
    <source>
        <dbReference type="ARBA" id="ARBA00023134"/>
    </source>
</evidence>